<gene>
    <name evidence="12" type="ORF">MD535_01840</name>
</gene>
<dbReference type="GO" id="GO:0015031">
    <property type="term" value="P:protein transport"/>
    <property type="evidence" value="ECO:0007669"/>
    <property type="project" value="InterPro"/>
</dbReference>
<dbReference type="RefSeq" id="WP_265673207.1">
    <property type="nucleotide sequence ID" value="NZ_JAKRRY010000001.1"/>
</dbReference>
<comment type="subcellular location">
    <subcellularLocation>
        <location evidence="1 9">Cell inner membrane</location>
        <topology evidence="1 9">Single-pass membrane protein</topology>
    </subcellularLocation>
</comment>
<dbReference type="NCBIfam" id="TIGR01843">
    <property type="entry name" value="type_I_hlyD"/>
    <property type="match status" value="1"/>
</dbReference>
<dbReference type="Proteomes" id="UP001155587">
    <property type="component" value="Unassembled WGS sequence"/>
</dbReference>
<keyword evidence="13" id="KW-1185">Reference proteome</keyword>
<comment type="similarity">
    <text evidence="2 9">Belongs to the membrane fusion protein (MFP) (TC 8.A.1) family.</text>
</comment>
<evidence type="ECO:0000259" key="11">
    <source>
        <dbReference type="Pfam" id="PF26002"/>
    </source>
</evidence>
<accession>A0A9X3HUZ5</accession>
<feature type="transmembrane region" description="Helical" evidence="9">
    <location>
        <begin position="12"/>
        <end position="28"/>
    </location>
</feature>
<evidence type="ECO:0000313" key="13">
    <source>
        <dbReference type="Proteomes" id="UP001155587"/>
    </source>
</evidence>
<keyword evidence="5 9" id="KW-0997">Cell inner membrane</keyword>
<dbReference type="Pfam" id="PF26002">
    <property type="entry name" value="Beta-barrel_AprE"/>
    <property type="match status" value="1"/>
</dbReference>
<evidence type="ECO:0000256" key="6">
    <source>
        <dbReference type="ARBA" id="ARBA00022692"/>
    </source>
</evidence>
<organism evidence="12 13">
    <name type="scientific">Vibrio qingdaonensis</name>
    <dbReference type="NCBI Taxonomy" id="2829491"/>
    <lineage>
        <taxon>Bacteria</taxon>
        <taxon>Pseudomonadati</taxon>
        <taxon>Pseudomonadota</taxon>
        <taxon>Gammaproteobacteria</taxon>
        <taxon>Vibrionales</taxon>
        <taxon>Vibrionaceae</taxon>
        <taxon>Vibrio</taxon>
    </lineage>
</organism>
<feature type="domain" description="AprE-like beta-barrel" evidence="11">
    <location>
        <begin position="321"/>
        <end position="410"/>
    </location>
</feature>
<name>A0A9X3HUZ5_9VIBR</name>
<evidence type="ECO:0000256" key="4">
    <source>
        <dbReference type="ARBA" id="ARBA00022475"/>
    </source>
</evidence>
<dbReference type="InterPro" id="IPR058982">
    <property type="entry name" value="Beta-barrel_AprE"/>
</dbReference>
<proteinExistence type="inferred from homology"/>
<keyword evidence="4 9" id="KW-1003">Cell membrane</keyword>
<dbReference type="PANTHER" id="PTHR30386:SF17">
    <property type="entry name" value="ALKALINE PROTEASE SECRETION PROTEIN APRE"/>
    <property type="match status" value="1"/>
</dbReference>
<dbReference type="EMBL" id="JAKRRY010000001">
    <property type="protein sequence ID" value="MCW8344766.1"/>
    <property type="molecule type" value="Genomic_DNA"/>
</dbReference>
<feature type="domain" description="AprE-like long alpha-helical hairpin" evidence="10">
    <location>
        <begin position="84"/>
        <end position="279"/>
    </location>
</feature>
<evidence type="ECO:0000256" key="3">
    <source>
        <dbReference type="ARBA" id="ARBA00022448"/>
    </source>
</evidence>
<keyword evidence="6 9" id="KW-0812">Transmembrane</keyword>
<evidence type="ECO:0000259" key="10">
    <source>
        <dbReference type="Pfam" id="PF25994"/>
    </source>
</evidence>
<dbReference type="GO" id="GO:0005886">
    <property type="term" value="C:plasma membrane"/>
    <property type="evidence" value="ECO:0007669"/>
    <property type="project" value="UniProtKB-SubCell"/>
</dbReference>
<dbReference type="InterPro" id="IPR058781">
    <property type="entry name" value="HH_AprE-like"/>
</dbReference>
<reference evidence="12" key="1">
    <citation type="submission" date="2022-02" db="EMBL/GenBank/DDBJ databases">
        <title>Vibrio sp. nov, a new bacterium isolated from seawater.</title>
        <authorList>
            <person name="Yuan Y."/>
        </authorList>
    </citation>
    <scope>NUCLEOTIDE SEQUENCE</scope>
    <source>
        <strain evidence="12">ZSDZ65</strain>
    </source>
</reference>
<evidence type="ECO:0000256" key="9">
    <source>
        <dbReference type="RuleBase" id="RU365093"/>
    </source>
</evidence>
<dbReference type="Pfam" id="PF25994">
    <property type="entry name" value="HH_AprE"/>
    <property type="match status" value="1"/>
</dbReference>
<dbReference type="PRINTS" id="PR01490">
    <property type="entry name" value="RTXTOXIND"/>
</dbReference>
<evidence type="ECO:0000256" key="5">
    <source>
        <dbReference type="ARBA" id="ARBA00022519"/>
    </source>
</evidence>
<evidence type="ECO:0000256" key="8">
    <source>
        <dbReference type="ARBA" id="ARBA00023136"/>
    </source>
</evidence>
<evidence type="ECO:0000256" key="2">
    <source>
        <dbReference type="ARBA" id="ARBA00009477"/>
    </source>
</evidence>
<evidence type="ECO:0000256" key="7">
    <source>
        <dbReference type="ARBA" id="ARBA00022989"/>
    </source>
</evidence>
<dbReference type="InterPro" id="IPR010129">
    <property type="entry name" value="T1SS_HlyD"/>
</dbReference>
<protein>
    <recommendedName>
        <fullName evidence="9">Membrane fusion protein (MFP) family protein</fullName>
    </recommendedName>
</protein>
<sequence>MVFDTKSVIRKGIILSLVTTVGFVWWAVSVDLSAASIARGVLVVESKRKQVQHLEGGWVKQVYVKEGQSVQAGDVLLELSNSRAEADFQRLILKSISLDYQKRRLQALLDDSRQVDWRFVDDGIEIDTADKTQVVANVISSEQLQYQQAILKLELTEGQYLQKKALLDEQVRGGQFQKRAIERQLSLLKEEIDMTQGLVKKGYVSKTRMLELKRAAARVDAELAEVSAETEVNHRQLATLEQNHQSTLLELKQTYSSQLAQVQKESRDISEALKAATDVKSRVTIRSEHNGTVVGLNVASVGGIVNPGDVLMEIVPETDELIIEALIPAQDIDVVRVGLQAKVRLSAYNVRKTPPVDGEVTYVAADRLSDDSNEQQTGYRVKVKLAKDALVGLDNIELYPGMQTEVFIVLEKRTLWDYLTAPLTVSYYRAMREV</sequence>
<dbReference type="PANTHER" id="PTHR30386">
    <property type="entry name" value="MEMBRANE FUSION SUBUNIT OF EMRAB-TOLC MULTIDRUG EFFLUX PUMP"/>
    <property type="match status" value="1"/>
</dbReference>
<keyword evidence="8 9" id="KW-0472">Membrane</keyword>
<comment type="caution">
    <text evidence="12">The sequence shown here is derived from an EMBL/GenBank/DDBJ whole genome shotgun (WGS) entry which is preliminary data.</text>
</comment>
<dbReference type="InterPro" id="IPR050739">
    <property type="entry name" value="MFP"/>
</dbReference>
<dbReference type="AlphaFoldDB" id="A0A9X3HUZ5"/>
<evidence type="ECO:0000256" key="1">
    <source>
        <dbReference type="ARBA" id="ARBA00004377"/>
    </source>
</evidence>
<dbReference type="Gene3D" id="2.40.50.100">
    <property type="match status" value="1"/>
</dbReference>
<evidence type="ECO:0000313" key="12">
    <source>
        <dbReference type="EMBL" id="MCW8344766.1"/>
    </source>
</evidence>
<keyword evidence="3 9" id="KW-0813">Transport</keyword>
<keyword evidence="7 9" id="KW-1133">Transmembrane helix</keyword>
<dbReference type="Gene3D" id="2.40.30.170">
    <property type="match status" value="1"/>
</dbReference>